<dbReference type="PANTHER" id="PTHR13696">
    <property type="entry name" value="P-LOOP CONTAINING NUCLEOSIDE TRIPHOSPHATE HYDROLASE"/>
    <property type="match status" value="1"/>
</dbReference>
<sequence>MSASTKSPYIIVLGNEKGGTGKSTLSMHLIMSLLHAGYKVGSIDVDARQGTLTRYVENRQSTQNAMSRQLPMPEHKSIHKSTNPSQPEAETEDEKHVMETFEALKNNDFIVVDTPGSDMYLSRLVHSRADTLITPLNDSFIDLDMLVRLKDGSVESSRPSTYAEMVWEQKKRRAIADGGSIDWIVLRNRLSSIKAKNKEHMEEVLSKLSKRLGFRYYPGFGERVIFRELFLSGLTLLDLEALGENMSISHVTARQELRSLLSMINLPELKTKIAV</sequence>
<dbReference type="InterPro" id="IPR050678">
    <property type="entry name" value="DNA_Partitioning_ATPase"/>
</dbReference>
<name>A0ABZ2C581_9PROT</name>
<dbReference type="PANTHER" id="PTHR13696:SF96">
    <property type="entry name" value="COBQ_COBB_MIND_PARA NUCLEOTIDE BINDING DOMAIN-CONTAINING PROTEIN"/>
    <property type="match status" value="1"/>
</dbReference>
<dbReference type="Gene3D" id="3.40.50.300">
    <property type="entry name" value="P-loop containing nucleotide triphosphate hydrolases"/>
    <property type="match status" value="1"/>
</dbReference>
<dbReference type="SUPFAM" id="SSF52540">
    <property type="entry name" value="P-loop containing nucleoside triphosphate hydrolases"/>
    <property type="match status" value="1"/>
</dbReference>
<proteinExistence type="predicted"/>
<evidence type="ECO:0000256" key="1">
    <source>
        <dbReference type="SAM" id="MobiDB-lite"/>
    </source>
</evidence>
<gene>
    <name evidence="2" type="ORF">Bealeia1_01799</name>
</gene>
<dbReference type="InterPro" id="IPR027417">
    <property type="entry name" value="P-loop_NTPase"/>
</dbReference>
<dbReference type="CDD" id="cd02042">
    <property type="entry name" value="ParAB_family"/>
    <property type="match status" value="1"/>
</dbReference>
<dbReference type="InterPro" id="IPR015223">
    <property type="entry name" value="MipZ"/>
</dbReference>
<accession>A0ABZ2C581</accession>
<dbReference type="Proteomes" id="UP001330434">
    <property type="component" value="Chromosome"/>
</dbReference>
<dbReference type="RefSeq" id="WP_331256301.1">
    <property type="nucleotide sequence ID" value="NZ_CP133270.1"/>
</dbReference>
<evidence type="ECO:0000313" key="2">
    <source>
        <dbReference type="EMBL" id="WVX67585.1"/>
    </source>
</evidence>
<dbReference type="EMBL" id="CP133270">
    <property type="protein sequence ID" value="WVX67585.1"/>
    <property type="molecule type" value="Genomic_DNA"/>
</dbReference>
<keyword evidence="3" id="KW-1185">Reference proteome</keyword>
<reference evidence="2 3" key="1">
    <citation type="journal article" date="2024" name="Environ. Microbiol.">
        <title>Novel evolutionary insights on the interactions of the Holosporales (Alphaproteobacteria) with eukaryotic hosts from comparative genomics.</title>
        <authorList>
            <person name="Giovannini M."/>
            <person name="Petroni G."/>
            <person name="Castelli M."/>
        </authorList>
    </citation>
    <scope>NUCLEOTIDE SEQUENCE [LARGE SCALE GENOMIC DNA]</scope>
    <source>
        <strain evidence="2 3">US_Bl 15I1</strain>
    </source>
</reference>
<feature type="region of interest" description="Disordered" evidence="1">
    <location>
        <begin position="60"/>
        <end position="94"/>
    </location>
</feature>
<protein>
    <submittedName>
        <fullName evidence="2">ATPase</fullName>
    </submittedName>
</protein>
<dbReference type="Pfam" id="PF09140">
    <property type="entry name" value="MipZ"/>
    <property type="match status" value="1"/>
</dbReference>
<organism evidence="2 3">
    <name type="scientific">Candidatus Bealeia paramacronuclearis</name>
    <dbReference type="NCBI Taxonomy" id="1921001"/>
    <lineage>
        <taxon>Bacteria</taxon>
        <taxon>Pseudomonadati</taxon>
        <taxon>Pseudomonadota</taxon>
        <taxon>Alphaproteobacteria</taxon>
        <taxon>Holosporales</taxon>
        <taxon>Holosporaceae</taxon>
        <taxon>Candidatus Bealeia</taxon>
    </lineage>
</organism>
<evidence type="ECO:0000313" key="3">
    <source>
        <dbReference type="Proteomes" id="UP001330434"/>
    </source>
</evidence>